<gene>
    <name evidence="2" type="ORF">GUY60_04305</name>
</gene>
<feature type="compositionally biased region" description="Basic and acidic residues" evidence="1">
    <location>
        <begin position="250"/>
        <end position="316"/>
    </location>
</feature>
<evidence type="ECO:0000313" key="3">
    <source>
        <dbReference type="Proteomes" id="UP000598297"/>
    </source>
</evidence>
<dbReference type="RefSeq" id="WP_161693906.1">
    <property type="nucleotide sequence ID" value="NZ_JAAAHS010000017.1"/>
</dbReference>
<proteinExistence type="predicted"/>
<feature type="compositionally biased region" description="Basic and acidic residues" evidence="1">
    <location>
        <begin position="208"/>
        <end position="221"/>
    </location>
</feature>
<dbReference type="EMBL" id="JAAAHS010000017">
    <property type="protein sequence ID" value="NBE50660.1"/>
    <property type="molecule type" value="Genomic_DNA"/>
</dbReference>
<reference evidence="2" key="1">
    <citation type="submission" date="2020-01" db="EMBL/GenBank/DDBJ databases">
        <title>Whole-genome analyses of novel actinobacteria.</title>
        <authorList>
            <person name="Sahin N."/>
        </authorList>
    </citation>
    <scope>NUCLEOTIDE SEQUENCE</scope>
    <source>
        <strain evidence="2">YC537</strain>
    </source>
</reference>
<evidence type="ECO:0000256" key="1">
    <source>
        <dbReference type="SAM" id="MobiDB-lite"/>
    </source>
</evidence>
<feature type="region of interest" description="Disordered" evidence="1">
    <location>
        <begin position="166"/>
        <end position="316"/>
    </location>
</feature>
<sequence>MQRENRPGNPERDPESDVERVLDELYVTAPTGFVARRAELAAEAKADGRVADARRIRAARRPTLAAWAANLLLRSQPADSRRFLELGQALRTAYRTLDADEIKELSQQRGRVVSALAGQAAALARDAGHRLSDAAGQEVVSTLRAVLADQGAADLWAAGRLESSLTPPVDFPTDLTTGLTTGPATDLATGLSTDLPTAAPASTPTDELAERRTRRKREELAAARQAAARADRLLRRERAEQQDTDAALGRARERHDRARADVAAAEERLRRARAELEPAELEQHEAEERDRAAADATARAERAAQDAAREVRRLSE</sequence>
<organism evidence="2 3">
    <name type="scientific">Streptomyces boluensis</name>
    <dbReference type="NCBI Taxonomy" id="1775135"/>
    <lineage>
        <taxon>Bacteria</taxon>
        <taxon>Bacillati</taxon>
        <taxon>Actinomycetota</taxon>
        <taxon>Actinomycetes</taxon>
        <taxon>Kitasatosporales</taxon>
        <taxon>Streptomycetaceae</taxon>
        <taxon>Streptomyces</taxon>
    </lineage>
</organism>
<accession>A0A964UM44</accession>
<evidence type="ECO:0000313" key="2">
    <source>
        <dbReference type="EMBL" id="NBE50660.1"/>
    </source>
</evidence>
<feature type="compositionally biased region" description="Low complexity" evidence="1">
    <location>
        <begin position="172"/>
        <end position="191"/>
    </location>
</feature>
<keyword evidence="3" id="KW-1185">Reference proteome</keyword>
<protein>
    <submittedName>
        <fullName evidence="2">Uncharacterized protein</fullName>
    </submittedName>
</protein>
<dbReference type="AlphaFoldDB" id="A0A964UM44"/>
<feature type="compositionally biased region" description="Basic and acidic residues" evidence="1">
    <location>
        <begin position="229"/>
        <end position="241"/>
    </location>
</feature>
<feature type="compositionally biased region" description="Polar residues" evidence="1">
    <location>
        <begin position="192"/>
        <end position="205"/>
    </location>
</feature>
<dbReference type="OrthoDB" id="3541690at2"/>
<name>A0A964UM44_9ACTN</name>
<comment type="caution">
    <text evidence="2">The sequence shown here is derived from an EMBL/GenBank/DDBJ whole genome shotgun (WGS) entry which is preliminary data.</text>
</comment>
<dbReference type="Proteomes" id="UP000598297">
    <property type="component" value="Unassembled WGS sequence"/>
</dbReference>